<dbReference type="Proteomes" id="UP000826462">
    <property type="component" value="Chromosome 1"/>
</dbReference>
<evidence type="ECO:0000313" key="2">
    <source>
        <dbReference type="EMBL" id="QYD71070.1"/>
    </source>
</evidence>
<protein>
    <submittedName>
        <fullName evidence="2">Hemagglutinin repeat-containing protein</fullName>
    </submittedName>
</protein>
<feature type="compositionally biased region" description="Polar residues" evidence="1">
    <location>
        <begin position="119"/>
        <end position="134"/>
    </location>
</feature>
<dbReference type="Pfam" id="PF13332">
    <property type="entry name" value="Fil_haemagg_2"/>
    <property type="match status" value="2"/>
</dbReference>
<accession>A0ABX8UQ02</accession>
<proteinExistence type="predicted"/>
<dbReference type="EMBL" id="CP080095">
    <property type="protein sequence ID" value="QYD71070.1"/>
    <property type="molecule type" value="Genomic_DNA"/>
</dbReference>
<name>A0ABX8UQ02_9BURK</name>
<feature type="region of interest" description="Disordered" evidence="1">
    <location>
        <begin position="93"/>
        <end position="134"/>
    </location>
</feature>
<evidence type="ECO:0000313" key="3">
    <source>
        <dbReference type="Proteomes" id="UP000826462"/>
    </source>
</evidence>
<keyword evidence="3" id="KW-1185">Reference proteome</keyword>
<feature type="region of interest" description="Disordered" evidence="1">
    <location>
        <begin position="267"/>
        <end position="286"/>
    </location>
</feature>
<evidence type="ECO:0000256" key="1">
    <source>
        <dbReference type="SAM" id="MobiDB-lite"/>
    </source>
</evidence>
<feature type="compositionally biased region" description="Low complexity" evidence="1">
    <location>
        <begin position="275"/>
        <end position="286"/>
    </location>
</feature>
<reference evidence="2 3" key="1">
    <citation type="submission" date="2021-07" db="EMBL/GenBank/DDBJ databases">
        <title>Paraburkholderia edwinii protects Aspergillus sp. from phenazines by acting as a toxin sponge.</title>
        <authorList>
            <person name="Dahlstrom K.M."/>
            <person name="Newman D.K."/>
        </authorList>
    </citation>
    <scope>NUCLEOTIDE SEQUENCE [LARGE SCALE GENOMIC DNA]</scope>
    <source>
        <strain evidence="2 3">Pe01</strain>
    </source>
</reference>
<organism evidence="2 3">
    <name type="scientific">Paraburkholderia edwinii</name>
    <dbReference type="NCBI Taxonomy" id="2861782"/>
    <lineage>
        <taxon>Bacteria</taxon>
        <taxon>Pseudomonadati</taxon>
        <taxon>Pseudomonadota</taxon>
        <taxon>Betaproteobacteria</taxon>
        <taxon>Burkholderiales</taxon>
        <taxon>Burkholderiaceae</taxon>
        <taxon>Paraburkholderia</taxon>
    </lineage>
</organism>
<dbReference type="InterPro" id="IPR025157">
    <property type="entry name" value="Hemagglutinin_rpt"/>
</dbReference>
<gene>
    <name evidence="2" type="ORF">KZJ38_18415</name>
</gene>
<sequence length="1066" mass="105676">MVGRSNQVGDFVRWVTGGPNSSGISSSLYNAGRGNADSNGSATTQTASVVSGNSVIVKSHTGDIDVVGSGISGTQGVDLIATQGAINVLAGTETSTNHEESSSHQFGDLGSNGTGTGFSQGVSNSHMVQDTAAQTQSTIRSQIVSGNGNVTLDAKQDVTVQGSDLYAGQDLTLIGKNLNLDPGTDAQQSSMSQSASQFGVTFALGGVAGDTAATVNRSLNQASHAGDSRLAALDVAQAALAVYNAPGAAASGQAPAVIKATVSVGGGTSHAEAQSSSTTNSGSTLTAGGTATLVATGSGNKDGAGYATDGDINARGTQITAHDVALNAARDINLQSAKDTSQQTSSNSSTNASIGVGFGLGGAQNGFTLELAANGAKGNANGNGTTNHDTQINASGTVAITSGRDTNLRGAEVAGNTVDANVGRDLNIQSVQDTNAYNSQQASAGFQASICVPPFCYGQTVSGSANASDQTIKDNFQSVNQQSGISAGSGGFDIYVGNHTQLDGGVIASTASPDKNSLSTQTLDYTNLQNQAEYSGSTVSFGVSTNSGGGTTGIAGMGPSGFGASGVSDDASGTTYAAVSPGTITVRGDAGTGHDSTAGLSRDTANANGSVANTFDAQNVSNDMAVQQGVVQVGMQVVGDIAQALEHRAQDAQVQAYKDYLKAQQAGDSEGMAKAQADYNAASQQYALWGNDGAGRIGSHAAVAAIGAALGGGNVAGAVGGTVAGDIAGDAAAHAGGGALAGNIASGAAGALAGGALGGAGGAMSGANGALGADLYNRQLHPDEYKRAEKDAKLVAMQLGISQEEAEGRIVAEMLRNSDKQTADASGGVHDYEVRSIVGCQNLNCDGYKNDPYYADHNYNSQYIADNQAANLMGRTQFDTGKTHDQLVNANYDKDPYGNTIARTGATILAGSVAGGLAAGTLLADMAAAWSTGTAFTYMGDAVSYQSGLSRDQPSYQNATTAGAVAAGLSPFALPIGALGASTTSKAVVSLYNALLVGTGAFGTTAITNPSSSPDLSGGIGTGATILGAGGKAILPGPMGRAFDTWMQILPGPAQAVIENNGKASK</sequence>